<dbReference type="EC" id="2.5.1.18" evidence="1"/>
<dbReference type="CDD" id="cd03189">
    <property type="entry name" value="GST_C_GTT1_like"/>
    <property type="match status" value="1"/>
</dbReference>
<dbReference type="Pfam" id="PF02798">
    <property type="entry name" value="GST_N"/>
    <property type="match status" value="1"/>
</dbReference>
<accession>A6W1Y3</accession>
<dbReference type="InterPro" id="IPR004046">
    <property type="entry name" value="GST_C"/>
</dbReference>
<dbReference type="SFLD" id="SFLDG00358">
    <property type="entry name" value="Main_(cytGST)"/>
    <property type="match status" value="1"/>
</dbReference>
<evidence type="ECO:0000313" key="6">
    <source>
        <dbReference type="EMBL" id="ABR72712.1"/>
    </source>
</evidence>
<dbReference type="Pfam" id="PF14497">
    <property type="entry name" value="GST_C_3"/>
    <property type="match status" value="1"/>
</dbReference>
<gene>
    <name evidence="6" type="ordered locus">Mmwyl1_3813</name>
</gene>
<dbReference type="PANTHER" id="PTHR44051">
    <property type="entry name" value="GLUTATHIONE S-TRANSFERASE-RELATED"/>
    <property type="match status" value="1"/>
</dbReference>
<dbReference type="SFLD" id="SFLDG01150">
    <property type="entry name" value="Main.1:_Beta-like"/>
    <property type="match status" value="1"/>
</dbReference>
<dbReference type="SFLD" id="SFLDS00019">
    <property type="entry name" value="Glutathione_Transferase_(cytos"/>
    <property type="match status" value="1"/>
</dbReference>
<sequence length="221" mass="25113">MITVHHLENSRSQRILWLLEELGLEYEIVEYKRDPETASGPESLKKVHPLGKSPVITDGDLTVAESGAIIEYLLDQYDTEKRLRPTDGKALLDYRYWLHFAEGSLMPLLVMKLVMMKVPQSPMPFFIKPIAKAITSKIQDKFITPRITPQMQFIEKTLGEHTWFVGEELTAADIQMSFPLQASSTRMDLSKYPNIARFIKQVEAVPAYQQALAKGGAFTTL</sequence>
<dbReference type="Gene3D" id="3.40.30.10">
    <property type="entry name" value="Glutaredoxin"/>
    <property type="match status" value="1"/>
</dbReference>
<dbReference type="InterPro" id="IPR036282">
    <property type="entry name" value="Glutathione-S-Trfase_C_sf"/>
</dbReference>
<feature type="domain" description="GST C-terminal" evidence="5">
    <location>
        <begin position="87"/>
        <end position="221"/>
    </location>
</feature>
<dbReference type="OrthoDB" id="9810080at2"/>
<dbReference type="HOGENOM" id="CLU_011226_15_5_6"/>
<dbReference type="PANTHER" id="PTHR44051:SF9">
    <property type="entry name" value="GLUTATHIONE S-TRANSFERASE 1"/>
    <property type="match status" value="1"/>
</dbReference>
<dbReference type="CDD" id="cd03046">
    <property type="entry name" value="GST_N_GTT1_like"/>
    <property type="match status" value="1"/>
</dbReference>
<dbReference type="KEGG" id="mmw:Mmwyl1_3813"/>
<dbReference type="InterPro" id="IPR010987">
    <property type="entry name" value="Glutathione-S-Trfase_C-like"/>
</dbReference>
<evidence type="ECO:0000256" key="3">
    <source>
        <dbReference type="ARBA" id="ARBA00047960"/>
    </source>
</evidence>
<keyword evidence="2 6" id="KW-0808">Transferase</keyword>
<dbReference type="STRING" id="400668.Mmwyl1_3813"/>
<dbReference type="Gene3D" id="1.20.1050.10">
    <property type="match status" value="1"/>
</dbReference>
<comment type="catalytic activity">
    <reaction evidence="3">
        <text>RX + glutathione = an S-substituted glutathione + a halide anion + H(+)</text>
        <dbReference type="Rhea" id="RHEA:16437"/>
        <dbReference type="ChEBI" id="CHEBI:15378"/>
        <dbReference type="ChEBI" id="CHEBI:16042"/>
        <dbReference type="ChEBI" id="CHEBI:17792"/>
        <dbReference type="ChEBI" id="CHEBI:57925"/>
        <dbReference type="ChEBI" id="CHEBI:90779"/>
        <dbReference type="EC" id="2.5.1.18"/>
    </reaction>
</comment>
<feature type="domain" description="GST N-terminal" evidence="4">
    <location>
        <begin position="1"/>
        <end position="81"/>
    </location>
</feature>
<dbReference type="InterPro" id="IPR040079">
    <property type="entry name" value="Glutathione_S-Trfase"/>
</dbReference>
<name>A6W1Y3_MARMS</name>
<dbReference type="AlphaFoldDB" id="A6W1Y3"/>
<dbReference type="PROSITE" id="PS50405">
    <property type="entry name" value="GST_CTER"/>
    <property type="match status" value="1"/>
</dbReference>
<organism evidence="6">
    <name type="scientific">Marinomonas sp. (strain MWYL1)</name>
    <dbReference type="NCBI Taxonomy" id="400668"/>
    <lineage>
        <taxon>Bacteria</taxon>
        <taxon>Pseudomonadati</taxon>
        <taxon>Pseudomonadota</taxon>
        <taxon>Gammaproteobacteria</taxon>
        <taxon>Oceanospirillales</taxon>
        <taxon>Oceanospirillaceae</taxon>
        <taxon>Marinomonas</taxon>
    </lineage>
</organism>
<dbReference type="FunFam" id="3.40.30.10:FF:000156">
    <property type="entry name" value="Glutathione S-transferase 1"/>
    <property type="match status" value="1"/>
</dbReference>
<dbReference type="GO" id="GO:0004601">
    <property type="term" value="F:peroxidase activity"/>
    <property type="evidence" value="ECO:0007669"/>
    <property type="project" value="UniProtKB-ARBA"/>
</dbReference>
<dbReference type="eggNOG" id="COG0625">
    <property type="taxonomic scope" value="Bacteria"/>
</dbReference>
<dbReference type="InterPro" id="IPR004045">
    <property type="entry name" value="Glutathione_S-Trfase_N"/>
</dbReference>
<dbReference type="EMBL" id="CP000749">
    <property type="protein sequence ID" value="ABR72712.1"/>
    <property type="molecule type" value="Genomic_DNA"/>
</dbReference>
<evidence type="ECO:0000256" key="2">
    <source>
        <dbReference type="ARBA" id="ARBA00022679"/>
    </source>
</evidence>
<evidence type="ECO:0000259" key="5">
    <source>
        <dbReference type="PROSITE" id="PS50405"/>
    </source>
</evidence>
<dbReference type="InterPro" id="IPR036249">
    <property type="entry name" value="Thioredoxin-like_sf"/>
</dbReference>
<dbReference type="PROSITE" id="PS50404">
    <property type="entry name" value="GST_NTER"/>
    <property type="match status" value="1"/>
</dbReference>
<reference evidence="6" key="1">
    <citation type="submission" date="2007-06" db="EMBL/GenBank/DDBJ databases">
        <title>Complete sequence of Marinomonas sp. MWYL1.</title>
        <authorList>
            <consortium name="US DOE Joint Genome Institute"/>
            <person name="Copeland A."/>
            <person name="Lucas S."/>
            <person name="Lapidus A."/>
            <person name="Barry K."/>
            <person name="Glavina del Rio T."/>
            <person name="Dalin E."/>
            <person name="Tice H."/>
            <person name="Pitluck S."/>
            <person name="Kiss H."/>
            <person name="Brettin T."/>
            <person name="Bruce D."/>
            <person name="Detter J.C."/>
            <person name="Han C."/>
            <person name="Schmutz J."/>
            <person name="Larimer F."/>
            <person name="Land M."/>
            <person name="Hauser L."/>
            <person name="Kyrpides N."/>
            <person name="Kim E."/>
            <person name="Johnston A.W.B."/>
            <person name="Todd J.D."/>
            <person name="Rogers R."/>
            <person name="Wexler M."/>
            <person name="Bond P.L."/>
            <person name="Li Y."/>
            <person name="Richardson P."/>
        </authorList>
    </citation>
    <scope>NUCLEOTIDE SEQUENCE [LARGE SCALE GENOMIC DNA]</scope>
    <source>
        <strain evidence="6">MWYL1</strain>
    </source>
</reference>
<evidence type="ECO:0000259" key="4">
    <source>
        <dbReference type="PROSITE" id="PS50404"/>
    </source>
</evidence>
<protein>
    <recommendedName>
        <fullName evidence="1">glutathione transferase</fullName>
        <ecNumber evidence="1">2.5.1.18</ecNumber>
    </recommendedName>
</protein>
<evidence type="ECO:0000256" key="1">
    <source>
        <dbReference type="ARBA" id="ARBA00012452"/>
    </source>
</evidence>
<dbReference type="GO" id="GO:0005737">
    <property type="term" value="C:cytoplasm"/>
    <property type="evidence" value="ECO:0007669"/>
    <property type="project" value="UniProtKB-ARBA"/>
</dbReference>
<proteinExistence type="predicted"/>
<dbReference type="SUPFAM" id="SSF52833">
    <property type="entry name" value="Thioredoxin-like"/>
    <property type="match status" value="1"/>
</dbReference>
<dbReference type="SUPFAM" id="SSF47616">
    <property type="entry name" value="GST C-terminal domain-like"/>
    <property type="match status" value="1"/>
</dbReference>
<dbReference type="GO" id="GO:0004364">
    <property type="term" value="F:glutathione transferase activity"/>
    <property type="evidence" value="ECO:0007669"/>
    <property type="project" value="UniProtKB-EC"/>
</dbReference>